<evidence type="ECO:0000313" key="3">
    <source>
        <dbReference type="EMBL" id="MBA2176385.1"/>
    </source>
</evidence>
<keyword evidence="4" id="KW-1185">Reference proteome</keyword>
<keyword evidence="2" id="KW-0472">Membrane</keyword>
<comment type="caution">
    <text evidence="3">The sequence shown here is derived from an EMBL/GenBank/DDBJ whole genome shotgun (WGS) entry which is preliminary data.</text>
</comment>
<accession>A0A838CX93</accession>
<dbReference type="AlphaFoldDB" id="A0A838CX93"/>
<protein>
    <submittedName>
        <fullName evidence="3">Uncharacterized protein</fullName>
    </submittedName>
</protein>
<dbReference type="RefSeq" id="WP_181473408.1">
    <property type="nucleotide sequence ID" value="NZ_JACEFG010000003.1"/>
</dbReference>
<name>A0A838CX93_9BACI</name>
<keyword evidence="2" id="KW-1133">Transmembrane helix</keyword>
<feature type="transmembrane region" description="Helical" evidence="2">
    <location>
        <begin position="51"/>
        <end position="73"/>
    </location>
</feature>
<reference evidence="3 4" key="1">
    <citation type="journal article" date="2004" name="Extremophiles">
        <title>Halobacillus locisalis sp. nov., a halophilic bacterium isolated from a marine solar saltern of the Yellow Sea in Korea.</title>
        <authorList>
            <person name="Yoon J.H."/>
            <person name="Kang K.H."/>
            <person name="Oh T.K."/>
            <person name="Park Y.H."/>
        </authorList>
    </citation>
    <scope>NUCLEOTIDE SEQUENCE [LARGE SCALE GENOMIC DNA]</scope>
    <source>
        <strain evidence="3 4">KCTC 3788</strain>
    </source>
</reference>
<gene>
    <name evidence="3" type="ORF">H0266_15920</name>
</gene>
<feature type="transmembrane region" description="Helical" evidence="2">
    <location>
        <begin position="6"/>
        <end position="24"/>
    </location>
</feature>
<evidence type="ECO:0000256" key="2">
    <source>
        <dbReference type="SAM" id="Phobius"/>
    </source>
</evidence>
<dbReference type="EMBL" id="JACEFG010000003">
    <property type="protein sequence ID" value="MBA2176385.1"/>
    <property type="molecule type" value="Genomic_DNA"/>
</dbReference>
<keyword evidence="2" id="KW-0812">Transmembrane</keyword>
<evidence type="ECO:0000313" key="4">
    <source>
        <dbReference type="Proteomes" id="UP000571017"/>
    </source>
</evidence>
<feature type="region of interest" description="Disordered" evidence="1">
    <location>
        <begin position="27"/>
        <end position="46"/>
    </location>
</feature>
<evidence type="ECO:0000256" key="1">
    <source>
        <dbReference type="SAM" id="MobiDB-lite"/>
    </source>
</evidence>
<sequence>MYPVYYGIIIAVSLIALISTISIARNQSKNEASSTKEDTENLMSKNKGSSIPLLTTIYSIFFAVTIILIAIFIF</sequence>
<organism evidence="3 4">
    <name type="scientific">Halobacillus locisalis</name>
    <dbReference type="NCBI Taxonomy" id="220753"/>
    <lineage>
        <taxon>Bacteria</taxon>
        <taxon>Bacillati</taxon>
        <taxon>Bacillota</taxon>
        <taxon>Bacilli</taxon>
        <taxon>Bacillales</taxon>
        <taxon>Bacillaceae</taxon>
        <taxon>Halobacillus</taxon>
    </lineage>
</organism>
<dbReference type="Proteomes" id="UP000571017">
    <property type="component" value="Unassembled WGS sequence"/>
</dbReference>
<proteinExistence type="predicted"/>